<evidence type="ECO:0000256" key="1">
    <source>
        <dbReference type="ARBA" id="ARBA00001946"/>
    </source>
</evidence>
<dbReference type="PANTHER" id="PTHR33653:SF1">
    <property type="entry name" value="RIBONUCLEASE VAPC2"/>
    <property type="match status" value="1"/>
</dbReference>
<dbReference type="PANTHER" id="PTHR33653">
    <property type="entry name" value="RIBONUCLEASE VAPC2"/>
    <property type="match status" value="1"/>
</dbReference>
<dbReference type="GO" id="GO:0016787">
    <property type="term" value="F:hydrolase activity"/>
    <property type="evidence" value="ECO:0007669"/>
    <property type="project" value="UniProtKB-KW"/>
</dbReference>
<comment type="similarity">
    <text evidence="7 8">Belongs to the PINc/VapC protein family.</text>
</comment>
<reference evidence="10 11" key="1">
    <citation type="submission" date="2019-10" db="EMBL/GenBank/DDBJ databases">
        <title>Draft Genome Sequence of Cytophagaceae sp. SJW1-29.</title>
        <authorList>
            <person name="Choi A."/>
        </authorList>
    </citation>
    <scope>NUCLEOTIDE SEQUENCE [LARGE SCALE GENOMIC DNA]</scope>
    <source>
        <strain evidence="10 11">SJW1-29</strain>
    </source>
</reference>
<protein>
    <recommendedName>
        <fullName evidence="8">Ribonuclease VapC</fullName>
        <shortName evidence="8">RNase VapC</shortName>
        <ecNumber evidence="8">3.1.-.-</ecNumber>
    </recommendedName>
    <alternativeName>
        <fullName evidence="8">Toxin VapC</fullName>
    </alternativeName>
</protein>
<dbReference type="InterPro" id="IPR029060">
    <property type="entry name" value="PIN-like_dom_sf"/>
</dbReference>
<evidence type="ECO:0000259" key="9">
    <source>
        <dbReference type="Pfam" id="PF01850"/>
    </source>
</evidence>
<dbReference type="AlphaFoldDB" id="A0A7C9BD63"/>
<sequence length="132" mass="14788">MEYMLDTNICIYIIKKKPLQVFEKFRQLPLGSVGLSSITLAELVFGVHKSSQPEKNQSALFQFLLPLEIVDFGSNAAMAYGEIRFDLERKGTPIGSLDTLIAAHAKSLGITLVTNNEKEFNRVEGLKIENWV</sequence>
<evidence type="ECO:0000256" key="2">
    <source>
        <dbReference type="ARBA" id="ARBA00022649"/>
    </source>
</evidence>
<dbReference type="RefSeq" id="WP_152760843.1">
    <property type="nucleotide sequence ID" value="NZ_WHLY01000002.1"/>
</dbReference>
<evidence type="ECO:0000256" key="5">
    <source>
        <dbReference type="ARBA" id="ARBA00022801"/>
    </source>
</evidence>
<feature type="binding site" evidence="8">
    <location>
        <position position="98"/>
    </location>
    <ligand>
        <name>Mg(2+)</name>
        <dbReference type="ChEBI" id="CHEBI:18420"/>
    </ligand>
</feature>
<dbReference type="CDD" id="cd18745">
    <property type="entry name" value="PIN_VapC4-5_FitB-like"/>
    <property type="match status" value="1"/>
</dbReference>
<accession>A0A7C9BD63</accession>
<dbReference type="SUPFAM" id="SSF88723">
    <property type="entry name" value="PIN domain-like"/>
    <property type="match status" value="1"/>
</dbReference>
<dbReference type="Pfam" id="PF01850">
    <property type="entry name" value="PIN"/>
    <property type="match status" value="1"/>
</dbReference>
<keyword evidence="6 8" id="KW-0460">Magnesium</keyword>
<keyword evidence="11" id="KW-1185">Reference proteome</keyword>
<dbReference type="EC" id="3.1.-.-" evidence="8"/>
<keyword evidence="3 8" id="KW-0540">Nuclease</keyword>
<feature type="binding site" evidence="8">
    <location>
        <position position="6"/>
    </location>
    <ligand>
        <name>Mg(2+)</name>
        <dbReference type="ChEBI" id="CHEBI:18420"/>
    </ligand>
</feature>
<comment type="caution">
    <text evidence="10">The sequence shown here is derived from an EMBL/GenBank/DDBJ whole genome shotgun (WGS) entry which is preliminary data.</text>
</comment>
<keyword evidence="8" id="KW-0800">Toxin</keyword>
<keyword evidence="4 8" id="KW-0479">Metal-binding</keyword>
<comment type="cofactor">
    <cofactor evidence="1 8">
        <name>Mg(2+)</name>
        <dbReference type="ChEBI" id="CHEBI:18420"/>
    </cofactor>
</comment>
<dbReference type="InterPro" id="IPR002716">
    <property type="entry name" value="PIN_dom"/>
</dbReference>
<dbReference type="GO" id="GO:0090729">
    <property type="term" value="F:toxin activity"/>
    <property type="evidence" value="ECO:0007669"/>
    <property type="project" value="UniProtKB-KW"/>
</dbReference>
<name>A0A7C9BD63_9BACT</name>
<dbReference type="InterPro" id="IPR050556">
    <property type="entry name" value="Type_II_TA_system_RNase"/>
</dbReference>
<organism evidence="10 11">
    <name type="scientific">Salmonirosea aquatica</name>
    <dbReference type="NCBI Taxonomy" id="2654236"/>
    <lineage>
        <taxon>Bacteria</taxon>
        <taxon>Pseudomonadati</taxon>
        <taxon>Bacteroidota</taxon>
        <taxon>Cytophagia</taxon>
        <taxon>Cytophagales</taxon>
        <taxon>Spirosomataceae</taxon>
        <taxon>Salmonirosea</taxon>
    </lineage>
</organism>
<evidence type="ECO:0000313" key="11">
    <source>
        <dbReference type="Proteomes" id="UP000479293"/>
    </source>
</evidence>
<comment type="function">
    <text evidence="8">Toxic component of a toxin-antitoxin (TA) system. An RNase.</text>
</comment>
<evidence type="ECO:0000256" key="8">
    <source>
        <dbReference type="HAMAP-Rule" id="MF_00265"/>
    </source>
</evidence>
<dbReference type="HAMAP" id="MF_00265">
    <property type="entry name" value="VapC_Nob1"/>
    <property type="match status" value="1"/>
</dbReference>
<dbReference type="Proteomes" id="UP000479293">
    <property type="component" value="Unassembled WGS sequence"/>
</dbReference>
<dbReference type="Gene3D" id="3.40.50.1010">
    <property type="entry name" value="5'-nuclease"/>
    <property type="match status" value="1"/>
</dbReference>
<dbReference type="InterPro" id="IPR022907">
    <property type="entry name" value="VapC_family"/>
</dbReference>
<evidence type="ECO:0000256" key="7">
    <source>
        <dbReference type="ARBA" id="ARBA00038093"/>
    </source>
</evidence>
<dbReference type="GO" id="GO:0004540">
    <property type="term" value="F:RNA nuclease activity"/>
    <property type="evidence" value="ECO:0007669"/>
    <property type="project" value="InterPro"/>
</dbReference>
<evidence type="ECO:0000256" key="4">
    <source>
        <dbReference type="ARBA" id="ARBA00022723"/>
    </source>
</evidence>
<proteinExistence type="inferred from homology"/>
<evidence type="ECO:0000256" key="6">
    <source>
        <dbReference type="ARBA" id="ARBA00022842"/>
    </source>
</evidence>
<evidence type="ECO:0000256" key="3">
    <source>
        <dbReference type="ARBA" id="ARBA00022722"/>
    </source>
</evidence>
<keyword evidence="2 8" id="KW-1277">Toxin-antitoxin system</keyword>
<feature type="domain" description="PIN" evidence="9">
    <location>
        <begin position="3"/>
        <end position="125"/>
    </location>
</feature>
<dbReference type="EMBL" id="WHLY01000002">
    <property type="protein sequence ID" value="MPR34536.1"/>
    <property type="molecule type" value="Genomic_DNA"/>
</dbReference>
<evidence type="ECO:0000313" key="10">
    <source>
        <dbReference type="EMBL" id="MPR34536.1"/>
    </source>
</evidence>
<keyword evidence="5 8" id="KW-0378">Hydrolase</keyword>
<dbReference type="GO" id="GO:0000287">
    <property type="term" value="F:magnesium ion binding"/>
    <property type="evidence" value="ECO:0007669"/>
    <property type="project" value="UniProtKB-UniRule"/>
</dbReference>
<gene>
    <name evidence="8" type="primary">vapC</name>
    <name evidence="10" type="ORF">GBK04_14510</name>
</gene>